<dbReference type="SUPFAM" id="SSF54909">
    <property type="entry name" value="Dimeric alpha+beta barrel"/>
    <property type="match status" value="1"/>
</dbReference>
<organism evidence="1 2">
    <name type="scientific">Curtobacterium flaccumfaciens pv. flaccumfaciens</name>
    <dbReference type="NCBI Taxonomy" id="138532"/>
    <lineage>
        <taxon>Bacteria</taxon>
        <taxon>Bacillati</taxon>
        <taxon>Actinomycetota</taxon>
        <taxon>Actinomycetes</taxon>
        <taxon>Micrococcales</taxon>
        <taxon>Microbacteriaceae</taxon>
        <taxon>Curtobacterium</taxon>
    </lineage>
</organism>
<evidence type="ECO:0000313" key="2">
    <source>
        <dbReference type="Proteomes" id="UP000709437"/>
    </source>
</evidence>
<dbReference type="AlphaFoldDB" id="A0A9Q2W1Y1"/>
<dbReference type="Gene3D" id="3.30.70.1060">
    <property type="entry name" value="Dimeric alpha+beta barrel"/>
    <property type="match status" value="1"/>
</dbReference>
<dbReference type="EMBL" id="JAHEWX010000008">
    <property type="protein sequence ID" value="MBT1541817.1"/>
    <property type="molecule type" value="Genomic_DNA"/>
</dbReference>
<dbReference type="Proteomes" id="UP000709437">
    <property type="component" value="Unassembled WGS sequence"/>
</dbReference>
<comment type="caution">
    <text evidence="1">The sequence shown here is derived from an EMBL/GenBank/DDBJ whole genome shotgun (WGS) entry which is preliminary data.</text>
</comment>
<protein>
    <recommendedName>
        <fullName evidence="3">YCII-related domain-containing protein</fullName>
    </recommendedName>
</protein>
<accession>A0A9Q2W1Y1</accession>
<reference evidence="1" key="1">
    <citation type="submission" date="2021-05" db="EMBL/GenBank/DDBJ databases">
        <title>Whole genome sequence of Curtobacterium flaccumfaciens pv. flaccumfaciens strain CFBP 3417.</title>
        <authorList>
            <person name="Osdaghi E."/>
            <person name="Taghouti G."/>
            <person name="Portier P."/>
            <person name="Fazliarab A."/>
            <person name="Taghavi S.M."/>
            <person name="Briand M."/>
            <person name="Le-Saux M."/>
            <person name="Jacques M.-A."/>
        </authorList>
    </citation>
    <scope>NUCLEOTIDE SEQUENCE</scope>
    <source>
        <strain evidence="1">CFBP 3417</strain>
    </source>
</reference>
<dbReference type="RefSeq" id="WP_083389291.1">
    <property type="nucleotide sequence ID" value="NZ_JAHEWX010000008.1"/>
</dbReference>
<evidence type="ECO:0000313" key="1">
    <source>
        <dbReference type="EMBL" id="MBT1541817.1"/>
    </source>
</evidence>
<gene>
    <name evidence="1" type="ORF">KK103_08600</name>
</gene>
<evidence type="ECO:0008006" key="3">
    <source>
        <dbReference type="Google" id="ProtNLM"/>
    </source>
</evidence>
<sequence>MQFLVNVIDDGQAAAVGNTYSATDAEAAAVDAFNARMADAIVFAAGVSAPADATLVDARAGAGDAATGPATAGRATTGPATATDEYVAGFWVMELPDAETAARVAHQASQACNRKIELRPLL</sequence>
<dbReference type="InterPro" id="IPR011008">
    <property type="entry name" value="Dimeric_a/b-barrel"/>
</dbReference>
<proteinExistence type="predicted"/>
<name>A0A9Q2W1Y1_9MICO</name>